<dbReference type="EMBL" id="JBBWWQ010000004">
    <property type="protein sequence ID" value="KAK8949619.1"/>
    <property type="molecule type" value="Genomic_DNA"/>
</dbReference>
<gene>
    <name evidence="9" type="primary">FRS5</name>
    <name evidence="9" type="ORF">KSP39_PZI006137</name>
</gene>
<dbReference type="PANTHER" id="PTHR31669:SF179">
    <property type="entry name" value="PROTEIN FAR1-RELATED SEQUENCE 5"/>
    <property type="match status" value="1"/>
</dbReference>
<evidence type="ECO:0000256" key="7">
    <source>
        <dbReference type="SAM" id="MobiDB-lite"/>
    </source>
</evidence>
<reference evidence="9 10" key="1">
    <citation type="journal article" date="2022" name="Nat. Plants">
        <title>Genomes of leafy and leafless Platanthera orchids illuminate the evolution of mycoheterotrophy.</title>
        <authorList>
            <person name="Li M.H."/>
            <person name="Liu K.W."/>
            <person name="Li Z."/>
            <person name="Lu H.C."/>
            <person name="Ye Q.L."/>
            <person name="Zhang D."/>
            <person name="Wang J.Y."/>
            <person name="Li Y.F."/>
            <person name="Zhong Z.M."/>
            <person name="Liu X."/>
            <person name="Yu X."/>
            <person name="Liu D.K."/>
            <person name="Tu X.D."/>
            <person name="Liu B."/>
            <person name="Hao Y."/>
            <person name="Liao X.Y."/>
            <person name="Jiang Y.T."/>
            <person name="Sun W.H."/>
            <person name="Chen J."/>
            <person name="Chen Y.Q."/>
            <person name="Ai Y."/>
            <person name="Zhai J.W."/>
            <person name="Wu S.S."/>
            <person name="Zhou Z."/>
            <person name="Hsiao Y.Y."/>
            <person name="Wu W.L."/>
            <person name="Chen Y.Y."/>
            <person name="Lin Y.F."/>
            <person name="Hsu J.L."/>
            <person name="Li C.Y."/>
            <person name="Wang Z.W."/>
            <person name="Zhao X."/>
            <person name="Zhong W.Y."/>
            <person name="Ma X.K."/>
            <person name="Ma L."/>
            <person name="Huang J."/>
            <person name="Chen G.Z."/>
            <person name="Huang M.Z."/>
            <person name="Huang L."/>
            <person name="Peng D.H."/>
            <person name="Luo Y.B."/>
            <person name="Zou S.Q."/>
            <person name="Chen S.P."/>
            <person name="Lan S."/>
            <person name="Tsai W.C."/>
            <person name="Van de Peer Y."/>
            <person name="Liu Z.J."/>
        </authorList>
    </citation>
    <scope>NUCLEOTIDE SEQUENCE [LARGE SCALE GENOMIC DNA]</scope>
    <source>
        <strain evidence="9">Lor287</strain>
    </source>
</reference>
<evidence type="ECO:0000256" key="1">
    <source>
        <dbReference type="ARBA" id="ARBA00005889"/>
    </source>
</evidence>
<evidence type="ECO:0000256" key="4">
    <source>
        <dbReference type="ARBA" id="ARBA00022833"/>
    </source>
</evidence>
<evidence type="ECO:0000256" key="6">
    <source>
        <dbReference type="RuleBase" id="RU367018"/>
    </source>
</evidence>
<evidence type="ECO:0000313" key="9">
    <source>
        <dbReference type="EMBL" id="KAK8949619.1"/>
    </source>
</evidence>
<comment type="function">
    <text evidence="6">Putative transcription activator involved in regulating light control of development.</text>
</comment>
<proteinExistence type="inferred from homology"/>
<keyword evidence="2 6" id="KW-0479">Metal-binding</keyword>
<name>A0AAP0BTB5_9ASPA</name>
<dbReference type="InterPro" id="IPR004330">
    <property type="entry name" value="FAR1_DNA_bnd_dom"/>
</dbReference>
<protein>
    <recommendedName>
        <fullName evidence="6">Protein FAR1-RELATED SEQUENCE</fullName>
    </recommendedName>
</protein>
<dbReference type="GO" id="GO:0006355">
    <property type="term" value="P:regulation of DNA-templated transcription"/>
    <property type="evidence" value="ECO:0007669"/>
    <property type="project" value="UniProtKB-UniRule"/>
</dbReference>
<comment type="caution">
    <text evidence="9">The sequence shown here is derived from an EMBL/GenBank/DDBJ whole genome shotgun (WGS) entry which is preliminary data.</text>
</comment>
<accession>A0AAP0BTB5</accession>
<feature type="region of interest" description="Disordered" evidence="7">
    <location>
        <begin position="1"/>
        <end position="25"/>
    </location>
</feature>
<dbReference type="Pfam" id="PF03101">
    <property type="entry name" value="FAR1"/>
    <property type="match status" value="1"/>
</dbReference>
<feature type="domain" description="SWIM-type" evidence="8">
    <location>
        <begin position="549"/>
        <end position="585"/>
    </location>
</feature>
<dbReference type="GO" id="GO:0008270">
    <property type="term" value="F:zinc ion binding"/>
    <property type="evidence" value="ECO:0007669"/>
    <property type="project" value="UniProtKB-UniRule"/>
</dbReference>
<dbReference type="PROSITE" id="PS50966">
    <property type="entry name" value="ZF_SWIM"/>
    <property type="match status" value="1"/>
</dbReference>
<dbReference type="Proteomes" id="UP001418222">
    <property type="component" value="Unassembled WGS sequence"/>
</dbReference>
<keyword evidence="4 6" id="KW-0862">Zinc</keyword>
<evidence type="ECO:0000256" key="5">
    <source>
        <dbReference type="PROSITE-ProRule" id="PRU00325"/>
    </source>
</evidence>
<dbReference type="InterPro" id="IPR018289">
    <property type="entry name" value="MULE_transposase_dom"/>
</dbReference>
<dbReference type="InterPro" id="IPR007527">
    <property type="entry name" value="Znf_SWIM"/>
</dbReference>
<comment type="subcellular location">
    <subcellularLocation>
        <location evidence="6">Nucleus</location>
    </subcellularLocation>
</comment>
<dbReference type="InterPro" id="IPR006564">
    <property type="entry name" value="Znf_PMZ"/>
</dbReference>
<dbReference type="Pfam" id="PF04434">
    <property type="entry name" value="SWIM"/>
    <property type="match status" value="1"/>
</dbReference>
<sequence length="675" mass="77289">MESVSNLTAPLGFNPSQEGEEEPAIQIRFQQSRIDEQDISIDSLVPIPPEEESGNEDFRTDGCIDNFVPAGDLLEPKLGMEFVSSDEARSLYSAYAERVGFRVRNSKSFTSRVDDTVIMRRFVCSKQGRPSRKDPYDLTKKRRNRISSREGCKAMLQVNRRENGQWAVSRCVLEHCHPLGVIQKQSPFLQKKLSKKPWELISNSVVEARHNGLGVGGGVAQSLLEYFKRMQMDNPLFFYAIQVDQNNCLANVFWADSRARMAYDYFGDAIVFDMTCKKNKRMVPFAAFSGINHHRQLIVFGCAFMTDEGEASFTWLFETWLSLMRGRCPVSLVIPFNEVIGAAAAKVFPNAQLRFCKRDIFHQCTERLLDVYSDHASFKSEFKNCVNESECIGEFDLAWRLLIERYDLEGNIWLISLYNARHRWVPTYLRGTFYAEIPGAFKSETMHKFFQRNSITTTTLRDLVSQFDKAMAGQCEKEVHADFSAIHSKPAMKTPSPMEKHASEIYTRVIFDLFQEELVESSGFLMDKFEDGMISKFRVSKIENSNRAYVVMHNYSERTIKCSCSMYETCGVLCRHVLRVLMVLGAPTLPSECILRRWTRNAKNTVFSCEDCAHAPRNSYRDFTLRCNDLCRDVIRYAEEGATSAIIYKVAKEALQNALNEVLAAKIDPFSNKNK</sequence>
<comment type="similarity">
    <text evidence="1 6">Belongs to the FHY3/FAR1 family.</text>
</comment>
<dbReference type="AlphaFoldDB" id="A0AAP0BTB5"/>
<keyword evidence="10" id="KW-1185">Reference proteome</keyword>
<evidence type="ECO:0000259" key="8">
    <source>
        <dbReference type="PROSITE" id="PS50966"/>
    </source>
</evidence>
<evidence type="ECO:0000256" key="3">
    <source>
        <dbReference type="ARBA" id="ARBA00022771"/>
    </source>
</evidence>
<feature type="region of interest" description="Disordered" evidence="7">
    <location>
        <begin position="39"/>
        <end position="61"/>
    </location>
</feature>
<dbReference type="GO" id="GO:0005634">
    <property type="term" value="C:nucleus"/>
    <property type="evidence" value="ECO:0007669"/>
    <property type="project" value="UniProtKB-SubCell"/>
</dbReference>
<keyword evidence="6" id="KW-0539">Nucleus</keyword>
<dbReference type="Pfam" id="PF10551">
    <property type="entry name" value="MULE"/>
    <property type="match status" value="1"/>
</dbReference>
<dbReference type="SMART" id="SM00575">
    <property type="entry name" value="ZnF_PMZ"/>
    <property type="match status" value="1"/>
</dbReference>
<dbReference type="PANTHER" id="PTHR31669">
    <property type="entry name" value="PROTEIN FAR1-RELATED SEQUENCE 10-RELATED"/>
    <property type="match status" value="1"/>
</dbReference>
<dbReference type="InterPro" id="IPR031052">
    <property type="entry name" value="FHY3/FAR1"/>
</dbReference>
<organism evidence="9 10">
    <name type="scientific">Platanthera zijinensis</name>
    <dbReference type="NCBI Taxonomy" id="2320716"/>
    <lineage>
        <taxon>Eukaryota</taxon>
        <taxon>Viridiplantae</taxon>
        <taxon>Streptophyta</taxon>
        <taxon>Embryophyta</taxon>
        <taxon>Tracheophyta</taxon>
        <taxon>Spermatophyta</taxon>
        <taxon>Magnoliopsida</taxon>
        <taxon>Liliopsida</taxon>
        <taxon>Asparagales</taxon>
        <taxon>Orchidaceae</taxon>
        <taxon>Orchidoideae</taxon>
        <taxon>Orchideae</taxon>
        <taxon>Orchidinae</taxon>
        <taxon>Platanthera</taxon>
    </lineage>
</organism>
<keyword evidence="3 5" id="KW-0863">Zinc-finger</keyword>
<evidence type="ECO:0000313" key="10">
    <source>
        <dbReference type="Proteomes" id="UP001418222"/>
    </source>
</evidence>
<evidence type="ECO:0000256" key="2">
    <source>
        <dbReference type="ARBA" id="ARBA00022723"/>
    </source>
</evidence>